<proteinExistence type="predicted"/>
<evidence type="ECO:0000313" key="3">
    <source>
        <dbReference type="Proteomes" id="UP000270025"/>
    </source>
</evidence>
<dbReference type="Proteomes" id="UP000270025">
    <property type="component" value="Chromosome"/>
</dbReference>
<accession>A0A3S5DZ11</accession>
<gene>
    <name evidence="2" type="ORF">NCTC3166_00083</name>
</gene>
<feature type="transmembrane region" description="Helical" evidence="1">
    <location>
        <begin position="7"/>
        <end position="25"/>
    </location>
</feature>
<sequence length="56" mass="6310">MKRHLHTIIFAIIIGLTMLHDAHLIAFQPNMNLAIAATIYLAVDATLKQVKNKKEN</sequence>
<protein>
    <submittedName>
        <fullName evidence="2">Uncharacterized protein</fullName>
    </submittedName>
</protein>
<dbReference type="RefSeq" id="WP_164555422.1">
    <property type="nucleotide sequence ID" value="NZ_LR134266.1"/>
</dbReference>
<reference evidence="2 3" key="1">
    <citation type="submission" date="2018-12" db="EMBL/GenBank/DDBJ databases">
        <authorList>
            <consortium name="Pathogen Informatics"/>
        </authorList>
    </citation>
    <scope>NUCLEOTIDE SEQUENCE [LARGE SCALE GENOMIC DNA]</scope>
    <source>
        <strain evidence="2 3">NCTC3166</strain>
    </source>
</reference>
<keyword evidence="1" id="KW-0472">Membrane</keyword>
<organism evidence="2 3">
    <name type="scientific">Streptococcus viridans</name>
    <dbReference type="NCBI Taxonomy" id="78535"/>
    <lineage>
        <taxon>Bacteria</taxon>
        <taxon>Bacillati</taxon>
        <taxon>Bacillota</taxon>
        <taxon>Bacilli</taxon>
        <taxon>Lactobacillales</taxon>
        <taxon>Streptococcaceae</taxon>
        <taxon>Streptococcus</taxon>
    </lineage>
</organism>
<evidence type="ECO:0000313" key="2">
    <source>
        <dbReference type="EMBL" id="VED66317.1"/>
    </source>
</evidence>
<evidence type="ECO:0000256" key="1">
    <source>
        <dbReference type="SAM" id="Phobius"/>
    </source>
</evidence>
<dbReference type="EMBL" id="LR134266">
    <property type="protein sequence ID" value="VED66317.1"/>
    <property type="molecule type" value="Genomic_DNA"/>
</dbReference>
<dbReference type="AlphaFoldDB" id="A0A3S5DZ11"/>
<name>A0A3S5DZ11_9STRE</name>
<keyword evidence="1" id="KW-1133">Transmembrane helix</keyword>
<keyword evidence="3" id="KW-1185">Reference proteome</keyword>
<keyword evidence="1" id="KW-0812">Transmembrane</keyword>
<dbReference type="KEGG" id="svf:NCTC3166_00083"/>